<reference evidence="2 3" key="1">
    <citation type="submission" date="2018-08" db="EMBL/GenBank/DDBJ databases">
        <title>Sequencing the genomes of 1000 actinobacteria strains.</title>
        <authorList>
            <person name="Klenk H.-P."/>
        </authorList>
    </citation>
    <scope>NUCLEOTIDE SEQUENCE [LARGE SCALE GENOMIC DNA]</scope>
    <source>
        <strain evidence="2 3">DSM 22967</strain>
    </source>
</reference>
<feature type="region of interest" description="Disordered" evidence="1">
    <location>
        <begin position="659"/>
        <end position="737"/>
    </location>
</feature>
<evidence type="ECO:0000313" key="3">
    <source>
        <dbReference type="Proteomes" id="UP000256253"/>
    </source>
</evidence>
<protein>
    <submittedName>
        <fullName evidence="2">Uncharacterized protein</fullName>
    </submittedName>
</protein>
<organism evidence="2 3">
    <name type="scientific">Calidifontibacter indicus</name>
    <dbReference type="NCBI Taxonomy" id="419650"/>
    <lineage>
        <taxon>Bacteria</taxon>
        <taxon>Bacillati</taxon>
        <taxon>Actinomycetota</taxon>
        <taxon>Actinomycetes</taxon>
        <taxon>Micrococcales</taxon>
        <taxon>Dermacoccaceae</taxon>
        <taxon>Calidifontibacter</taxon>
    </lineage>
</organism>
<dbReference type="InterPro" id="IPR036388">
    <property type="entry name" value="WH-like_DNA-bd_sf"/>
</dbReference>
<evidence type="ECO:0000256" key="1">
    <source>
        <dbReference type="SAM" id="MobiDB-lite"/>
    </source>
</evidence>
<keyword evidence="3" id="KW-1185">Reference proteome</keyword>
<comment type="caution">
    <text evidence="2">The sequence shown here is derived from an EMBL/GenBank/DDBJ whole genome shotgun (WGS) entry which is preliminary data.</text>
</comment>
<dbReference type="Gene3D" id="1.10.10.10">
    <property type="entry name" value="Winged helix-like DNA-binding domain superfamily/Winged helix DNA-binding domain"/>
    <property type="match status" value="1"/>
</dbReference>
<evidence type="ECO:0000313" key="2">
    <source>
        <dbReference type="EMBL" id="REF30635.1"/>
    </source>
</evidence>
<gene>
    <name evidence="2" type="ORF">DFJ65_1650</name>
</gene>
<dbReference type="SUPFAM" id="SSF56731">
    <property type="entry name" value="DNA primase core"/>
    <property type="match status" value="1"/>
</dbReference>
<feature type="compositionally biased region" description="Polar residues" evidence="1">
    <location>
        <begin position="704"/>
        <end position="716"/>
    </location>
</feature>
<dbReference type="Gene3D" id="3.40.1360.10">
    <property type="match status" value="1"/>
</dbReference>
<name>A0A3D9UVJ0_9MICO</name>
<dbReference type="AlphaFoldDB" id="A0A3D9UVJ0"/>
<dbReference type="EMBL" id="QTUA01000001">
    <property type="protein sequence ID" value="REF30635.1"/>
    <property type="molecule type" value="Genomic_DNA"/>
</dbReference>
<sequence>MVGVSAAHGRLVAALEAAGCKVANGGRAAVCPAHPDNAPSLSIGTRKDGNGVVIKCHAGCTVGDVLDVLGLKPADLFDEQTKKAKAEPARLVATYGYVDEHGELLFEKLRYSPKSFRQRAASGAWNLNGVRRVLYRLPDVLDAVKDGRTVYVTEGEKDADALAAAGVTSTCWTEGAWRAGESAKWRPEYTRQLDGANVVIVADLDDPGRHTAATIAGELAPVAASVRIVHAAEGKDAADHLAAGHTVAELVDLIDLIDGSDVSGASGGSHAPMTLTEVHEVFRRWLGQDYDTDALDAVMAAAVVERMGGDPLWLLLVSGSGNAKSETVVALAGAGAMPVSTISSEAALLSATSQKDRAKDATGGLLRELGDRGVLVIKDVTSILSANRDMRDQVLGALREVYDGQWTRSVGADGGRRLNWSGRIAVVGAVTTAWDSAHAVIAKCGDRFVLCRMDSTTGRQAAGRQAIANTGHEVEMRAELSKAVGAVVAGATLDPAPVTEDESRVLLAAADLVTLARTAVEFDRIGNVIDAHAPEMPTRFAKQLAQVLLGAAAIGADRDHALRLAIRCARDSMPPLRLAIIDDLAAHPGSTTAQVRKRLGKPRATVDRQLQALQMLGVVDVDEEETTWAGKEATRWHYTIADGIDPDALQISTANVTSYPYPPSKGGRGADSQGTSTDIFGTDSPAPETSPADGDRFPRFGESVRTQSGIGNQSAADTLIPPANETGETSETTGDRCPRCAGPISGERALLDLDCLDCHNTKKETIR</sequence>
<accession>A0A3D9UVJ0</accession>
<dbReference type="CDD" id="cd01029">
    <property type="entry name" value="TOPRIM_primases"/>
    <property type="match status" value="1"/>
</dbReference>
<dbReference type="Proteomes" id="UP000256253">
    <property type="component" value="Unassembled WGS sequence"/>
</dbReference>
<dbReference type="InterPro" id="IPR034154">
    <property type="entry name" value="TOPRIM_DnaG/twinkle"/>
</dbReference>
<proteinExistence type="predicted"/>